<gene>
    <name evidence="1" type="ORF">JDFR1000234_57</name>
</gene>
<sequence>MEEAVVEVFYKGSLFAVTLRELTFREYNSIMRKYIKISLEGGVATIKDIDYFGIEEDILRTSIKEIKFVKSTHELKPNEAVAIPSKEEFLNGLSNSEGQKLKRKAMELNPLQI</sequence>
<dbReference type="EMBL" id="KY229235">
    <property type="protein sequence ID" value="AQQ75532.1"/>
    <property type="molecule type" value="Genomic_DNA"/>
</dbReference>
<organism evidence="1">
    <name type="scientific">uncultured archaeal virus</name>
    <dbReference type="NCBI Taxonomy" id="1960247"/>
    <lineage>
        <taxon>Viruses</taxon>
        <taxon>environmental samples</taxon>
    </lineage>
</organism>
<evidence type="ECO:0000313" key="1">
    <source>
        <dbReference type="EMBL" id="AQQ75532.1"/>
    </source>
</evidence>
<protein>
    <submittedName>
        <fullName evidence="1">Uncharacterized protein</fullName>
    </submittedName>
</protein>
<name>A0A1S5Y368_9VIRU</name>
<accession>A0A1S5Y368</accession>
<proteinExistence type="predicted"/>
<reference evidence="1" key="1">
    <citation type="journal article" date="2017" name="MBio">
        <title>Viruses in the Oceanic Basement.</title>
        <authorList>
            <person name="Nigro O.D."/>
            <person name="Jungbluth S.P."/>
            <person name="Steward G.F."/>
            <person name="Rappe M.S."/>
        </authorList>
    </citation>
    <scope>NUCLEOTIDE SEQUENCE</scope>
    <source>
        <strain evidence="1">JdFR1000234</strain>
    </source>
</reference>